<evidence type="ECO:0000256" key="4">
    <source>
        <dbReference type="ARBA" id="ARBA00023172"/>
    </source>
</evidence>
<dbReference type="PANTHER" id="PTHR33293">
    <property type="entry name" value="INSERTION ELEMENT IS1 1 PROTEIN INSB-RELATED"/>
    <property type="match status" value="1"/>
</dbReference>
<comment type="caution">
    <text evidence="5">The sequence shown here is derived from an EMBL/GenBank/DDBJ whole genome shotgun (WGS) entry which is preliminary data.</text>
</comment>
<evidence type="ECO:0000313" key="6">
    <source>
        <dbReference type="Proteomes" id="UP000481252"/>
    </source>
</evidence>
<keyword evidence="6" id="KW-1185">Reference proteome</keyword>
<keyword evidence="3" id="KW-0815">Transposition</keyword>
<gene>
    <name evidence="5" type="ORF">G6N74_30420</name>
</gene>
<protein>
    <submittedName>
        <fullName evidence="5">IS1 family transposase</fullName>
    </submittedName>
</protein>
<dbReference type="RefSeq" id="WP_165121725.1">
    <property type="nucleotide sequence ID" value="NZ_JAAKZG010000055.1"/>
</dbReference>
<dbReference type="InterPro" id="IPR005063">
    <property type="entry name" value="Transposase_27"/>
</dbReference>
<proteinExistence type="inferred from homology"/>
<comment type="similarity">
    <text evidence="2">Belongs to the transposase 27 family.</text>
</comment>
<comment type="function">
    <text evidence="1">Absolutely required for transposition of IS1.</text>
</comment>
<dbReference type="GO" id="GO:0003677">
    <property type="term" value="F:DNA binding"/>
    <property type="evidence" value="ECO:0007669"/>
    <property type="project" value="InterPro"/>
</dbReference>
<dbReference type="InterPro" id="IPR051354">
    <property type="entry name" value="Transposase_27_IS1"/>
</dbReference>
<keyword evidence="4" id="KW-0233">DNA recombination</keyword>
<evidence type="ECO:0000256" key="1">
    <source>
        <dbReference type="ARBA" id="ARBA00004091"/>
    </source>
</evidence>
<dbReference type="Pfam" id="PF03400">
    <property type="entry name" value="DDE_Tnp_IS1"/>
    <property type="match status" value="1"/>
</dbReference>
<evidence type="ECO:0000256" key="3">
    <source>
        <dbReference type="ARBA" id="ARBA00022578"/>
    </source>
</evidence>
<dbReference type="PANTHER" id="PTHR33293:SF1">
    <property type="entry name" value="INSERTION ELEMENT IS1 1 PROTEIN INSB-RELATED"/>
    <property type="match status" value="1"/>
</dbReference>
<reference evidence="5 6" key="1">
    <citation type="submission" date="2020-02" db="EMBL/GenBank/DDBJ databases">
        <title>Genome sequence of the type strain CGMCC 1.15528 of Mesorhizobium zhangyense.</title>
        <authorList>
            <person name="Gao J."/>
            <person name="Sun J."/>
        </authorList>
    </citation>
    <scope>NUCLEOTIDE SEQUENCE [LARGE SCALE GENOMIC DNA]</scope>
    <source>
        <strain evidence="5 6">CGMCC 1.15528</strain>
    </source>
</reference>
<sequence length="119" mass="13687">MIWTAFSRRQNRVVAYHIGDKGVTSAMAIYRLVKQAVGTIEAIYTDANSCYHLAFERMGIAEPHTQTKTQTHLIEASNSSIRDNLARFNRRSKRFSKTHQMLDITLALFFNRHLITSPM</sequence>
<dbReference type="AlphaFoldDB" id="A0A7C9RCT2"/>
<organism evidence="5 6">
    <name type="scientific">Mesorhizobium zhangyense</name>
    <dbReference type="NCBI Taxonomy" id="1776730"/>
    <lineage>
        <taxon>Bacteria</taxon>
        <taxon>Pseudomonadati</taxon>
        <taxon>Pseudomonadota</taxon>
        <taxon>Alphaproteobacteria</taxon>
        <taxon>Hyphomicrobiales</taxon>
        <taxon>Phyllobacteriaceae</taxon>
        <taxon>Mesorhizobium</taxon>
    </lineage>
</organism>
<name>A0A7C9RCT2_9HYPH</name>
<dbReference type="GO" id="GO:0006313">
    <property type="term" value="P:DNA transposition"/>
    <property type="evidence" value="ECO:0007669"/>
    <property type="project" value="InterPro"/>
</dbReference>
<dbReference type="Proteomes" id="UP000481252">
    <property type="component" value="Unassembled WGS sequence"/>
</dbReference>
<evidence type="ECO:0000313" key="5">
    <source>
        <dbReference type="EMBL" id="NGN45358.1"/>
    </source>
</evidence>
<dbReference type="EMBL" id="JAAKZG010000055">
    <property type="protein sequence ID" value="NGN45358.1"/>
    <property type="molecule type" value="Genomic_DNA"/>
</dbReference>
<dbReference type="GO" id="GO:0004803">
    <property type="term" value="F:transposase activity"/>
    <property type="evidence" value="ECO:0007669"/>
    <property type="project" value="InterPro"/>
</dbReference>
<accession>A0A7C9RCT2</accession>
<evidence type="ECO:0000256" key="2">
    <source>
        <dbReference type="ARBA" id="ARBA00008841"/>
    </source>
</evidence>